<name>A0A5C6BID7_9PLAN</name>
<evidence type="ECO:0000313" key="2">
    <source>
        <dbReference type="Proteomes" id="UP000320735"/>
    </source>
</evidence>
<dbReference type="Proteomes" id="UP000320735">
    <property type="component" value="Unassembled WGS sequence"/>
</dbReference>
<dbReference type="EMBL" id="SJPP01000001">
    <property type="protein sequence ID" value="TWU11760.1"/>
    <property type="molecule type" value="Genomic_DNA"/>
</dbReference>
<comment type="caution">
    <text evidence="1">The sequence shown here is derived from an EMBL/GenBank/DDBJ whole genome shotgun (WGS) entry which is preliminary data.</text>
</comment>
<gene>
    <name evidence="1" type="ORF">CA54_05690</name>
</gene>
<dbReference type="AlphaFoldDB" id="A0A5C6BID7"/>
<proteinExistence type="predicted"/>
<protein>
    <submittedName>
        <fullName evidence="1">Uncharacterized protein</fullName>
    </submittedName>
</protein>
<sequence length="40" mass="4646">MWLRLAGVVEECRRQVWVDAAETNLDVTHFTNRVDLTTIS</sequence>
<evidence type="ECO:0000313" key="1">
    <source>
        <dbReference type="EMBL" id="TWU11760.1"/>
    </source>
</evidence>
<accession>A0A5C6BID7</accession>
<reference evidence="1 2" key="1">
    <citation type="submission" date="2019-02" db="EMBL/GenBank/DDBJ databases">
        <title>Deep-cultivation of Planctomycetes and their phenomic and genomic characterization uncovers novel biology.</title>
        <authorList>
            <person name="Wiegand S."/>
            <person name="Jogler M."/>
            <person name="Boedeker C."/>
            <person name="Pinto D."/>
            <person name="Vollmers J."/>
            <person name="Rivas-Marin E."/>
            <person name="Kohn T."/>
            <person name="Peeters S.H."/>
            <person name="Heuer A."/>
            <person name="Rast P."/>
            <person name="Oberbeckmann S."/>
            <person name="Bunk B."/>
            <person name="Jeske O."/>
            <person name="Meyerdierks A."/>
            <person name="Storesund J.E."/>
            <person name="Kallscheuer N."/>
            <person name="Luecker S."/>
            <person name="Lage O.M."/>
            <person name="Pohl T."/>
            <person name="Merkel B.J."/>
            <person name="Hornburger P."/>
            <person name="Mueller R.-W."/>
            <person name="Bruemmer F."/>
            <person name="Labrenz M."/>
            <person name="Spormann A.M."/>
            <person name="Op Den Camp H."/>
            <person name="Overmann J."/>
            <person name="Amann R."/>
            <person name="Jetten M.S.M."/>
            <person name="Mascher T."/>
            <person name="Medema M.H."/>
            <person name="Devos D.P."/>
            <person name="Kaster A.-K."/>
            <person name="Ovreas L."/>
            <person name="Rohde M."/>
            <person name="Galperin M.Y."/>
            <person name="Jogler C."/>
        </authorList>
    </citation>
    <scope>NUCLEOTIDE SEQUENCE [LARGE SCALE GENOMIC DNA]</scope>
    <source>
        <strain evidence="1 2">CA54</strain>
    </source>
</reference>
<keyword evidence="2" id="KW-1185">Reference proteome</keyword>
<organism evidence="1 2">
    <name type="scientific">Symmachiella macrocystis</name>
    <dbReference type="NCBI Taxonomy" id="2527985"/>
    <lineage>
        <taxon>Bacteria</taxon>
        <taxon>Pseudomonadati</taxon>
        <taxon>Planctomycetota</taxon>
        <taxon>Planctomycetia</taxon>
        <taxon>Planctomycetales</taxon>
        <taxon>Planctomycetaceae</taxon>
        <taxon>Symmachiella</taxon>
    </lineage>
</organism>